<feature type="transmembrane region" description="Helical" evidence="9">
    <location>
        <begin position="359"/>
        <end position="386"/>
    </location>
</feature>
<evidence type="ECO:0000259" key="11">
    <source>
        <dbReference type="Pfam" id="PF02355"/>
    </source>
</evidence>
<dbReference type="RefSeq" id="WP_232303046.1">
    <property type="nucleotide sequence ID" value="NZ_CP143053.1"/>
</dbReference>
<evidence type="ECO:0000313" key="17">
    <source>
        <dbReference type="Proteomes" id="UP000295805"/>
    </source>
</evidence>
<evidence type="ECO:0000313" key="14">
    <source>
        <dbReference type="EMBL" id="MCT2118598.1"/>
    </source>
</evidence>
<keyword evidence="7 9" id="KW-0811">Translocation</keyword>
<keyword evidence="8 9" id="KW-0472">Membrane</keyword>
<evidence type="ECO:0000256" key="8">
    <source>
        <dbReference type="ARBA" id="ARBA00023136"/>
    </source>
</evidence>
<evidence type="ECO:0000256" key="9">
    <source>
        <dbReference type="HAMAP-Rule" id="MF_01463"/>
    </source>
</evidence>
<feature type="domain" description="Protein export membrane protein SecD/SecF C-terminal" evidence="11">
    <location>
        <begin position="317"/>
        <end position="490"/>
    </location>
</feature>
<reference evidence="18" key="3">
    <citation type="submission" date="2024-07" db="EMBL/GenBank/DDBJ databases">
        <title>Pseudomonas strain that inhibits Aeromonas fish pathogens.</title>
        <authorList>
            <person name="Wildschutte H."/>
        </authorList>
    </citation>
    <scope>NUCLEOTIDE SEQUENCE [LARGE SCALE GENOMIC DNA]</scope>
    <source>
        <strain evidence="18">n60</strain>
    </source>
</reference>
<feature type="transmembrane region" description="Helical" evidence="9">
    <location>
        <begin position="437"/>
        <end position="459"/>
    </location>
</feature>
<feature type="transmembrane region" description="Helical" evidence="9">
    <location>
        <begin position="465"/>
        <end position="492"/>
    </location>
</feature>
<protein>
    <recommendedName>
        <fullName evidence="9">Protein translocase subunit SecD</fullName>
    </recommendedName>
</protein>
<comment type="caution">
    <text evidence="9">Lacks conserved residue(s) required for the propagation of feature annotation.</text>
</comment>
<dbReference type="InterPro" id="IPR005791">
    <property type="entry name" value="SecD"/>
</dbReference>
<feature type="compositionally biased region" description="Basic and acidic residues" evidence="10">
    <location>
        <begin position="551"/>
        <end position="566"/>
    </location>
</feature>
<name>A0A4R3ZYS0_9ACTN</name>
<comment type="subcellular location">
    <subcellularLocation>
        <location evidence="1 9">Cell membrane</location>
        <topology evidence="1 9">Multi-pass membrane protein</topology>
    </subcellularLocation>
</comment>
<dbReference type="EMBL" id="SMCX01000002">
    <property type="protein sequence ID" value="TCW26182.1"/>
    <property type="molecule type" value="Genomic_DNA"/>
</dbReference>
<dbReference type="SUPFAM" id="SSF82866">
    <property type="entry name" value="Multidrug efflux transporter AcrB transmembrane domain"/>
    <property type="match status" value="1"/>
</dbReference>
<dbReference type="EMBL" id="JBFTEZ010000002">
    <property type="protein sequence ID" value="MEX6465566.1"/>
    <property type="molecule type" value="Genomic_DNA"/>
</dbReference>
<evidence type="ECO:0000256" key="3">
    <source>
        <dbReference type="ARBA" id="ARBA00022475"/>
    </source>
</evidence>
<comment type="subunit">
    <text evidence="9">Forms a complex with SecF. Part of the essential Sec protein translocation apparatus which comprises SecA, SecYEG and auxiliary proteins SecDF. Other proteins may also be involved.</text>
</comment>
<dbReference type="Pfam" id="PF22599">
    <property type="entry name" value="SecDF_P1_head"/>
    <property type="match status" value="1"/>
</dbReference>
<dbReference type="InterPro" id="IPR054384">
    <property type="entry name" value="SecDF_P1_head"/>
</dbReference>
<comment type="caution">
    <text evidence="16">The sequence shown here is derived from an EMBL/GenBank/DDBJ whole genome shotgun (WGS) entry which is preliminary data.</text>
</comment>
<dbReference type="NCBIfam" id="TIGR01129">
    <property type="entry name" value="secD"/>
    <property type="match status" value="1"/>
</dbReference>
<evidence type="ECO:0000256" key="7">
    <source>
        <dbReference type="ARBA" id="ARBA00023010"/>
    </source>
</evidence>
<organism evidence="16 17">
    <name type="scientific">Dietzia cinnamea</name>
    <dbReference type="NCBI Taxonomy" id="321318"/>
    <lineage>
        <taxon>Bacteria</taxon>
        <taxon>Bacillati</taxon>
        <taxon>Actinomycetota</taxon>
        <taxon>Actinomycetes</taxon>
        <taxon>Mycobacteriales</taxon>
        <taxon>Dietziaceae</taxon>
        <taxon>Dietzia</taxon>
    </lineage>
</organism>
<dbReference type="GeneID" id="89530653"/>
<evidence type="ECO:0000256" key="1">
    <source>
        <dbReference type="ARBA" id="ARBA00004651"/>
    </source>
</evidence>
<feature type="domain" description="SecDF P1 head subdomain" evidence="13">
    <location>
        <begin position="215"/>
        <end position="316"/>
    </location>
</feature>
<evidence type="ECO:0000256" key="10">
    <source>
        <dbReference type="SAM" id="MobiDB-lite"/>
    </source>
</evidence>
<evidence type="ECO:0000313" key="16">
    <source>
        <dbReference type="EMBL" id="TCW26182.1"/>
    </source>
</evidence>
<reference evidence="14" key="2">
    <citation type="submission" date="2022-04" db="EMBL/GenBank/DDBJ databases">
        <title>Human microbiome associated bacterial genomes.</title>
        <authorList>
            <person name="Sandstrom S."/>
            <person name="Salamzade R."/>
            <person name="Kalan L.R."/>
        </authorList>
    </citation>
    <scope>NUCLEOTIDE SEQUENCE</scope>
    <source>
        <strain evidence="14">P3-SID1762</strain>
    </source>
</reference>
<feature type="transmembrane region" description="Helical" evidence="9">
    <location>
        <begin position="330"/>
        <end position="352"/>
    </location>
</feature>
<dbReference type="GO" id="GO:0006605">
    <property type="term" value="P:protein targeting"/>
    <property type="evidence" value="ECO:0007669"/>
    <property type="project" value="UniProtKB-UniRule"/>
</dbReference>
<evidence type="ECO:0000256" key="2">
    <source>
        <dbReference type="ARBA" id="ARBA00022448"/>
    </source>
</evidence>
<dbReference type="InterPro" id="IPR048631">
    <property type="entry name" value="SecD_1st"/>
</dbReference>
<comment type="function">
    <text evidence="9">Part of the Sec protein translocase complex. Interacts with the SecYEG preprotein conducting channel. SecDF uses the proton motive force (PMF) to complete protein translocation after the ATP-dependent function of SecA.</text>
</comment>
<dbReference type="Proteomes" id="UP000295805">
    <property type="component" value="Unassembled WGS sequence"/>
</dbReference>
<dbReference type="GO" id="GO:0005886">
    <property type="term" value="C:plasma membrane"/>
    <property type="evidence" value="ECO:0007669"/>
    <property type="project" value="UniProtKB-SubCell"/>
</dbReference>
<dbReference type="InterPro" id="IPR055344">
    <property type="entry name" value="SecD_SecF_C_bact"/>
</dbReference>
<dbReference type="Gene3D" id="3.30.1360.200">
    <property type="match status" value="1"/>
</dbReference>
<dbReference type="Proteomes" id="UP001560293">
    <property type="component" value="Unassembled WGS sequence"/>
</dbReference>
<feature type="transmembrane region" description="Helical" evidence="9">
    <location>
        <begin position="392"/>
        <end position="416"/>
    </location>
</feature>
<keyword evidence="4 9" id="KW-0812">Transmembrane</keyword>
<evidence type="ECO:0000259" key="13">
    <source>
        <dbReference type="Pfam" id="PF22599"/>
    </source>
</evidence>
<dbReference type="GO" id="GO:0015450">
    <property type="term" value="F:protein-transporting ATPase activity"/>
    <property type="evidence" value="ECO:0007669"/>
    <property type="project" value="InterPro"/>
</dbReference>
<gene>
    <name evidence="9 14" type="primary">secD</name>
    <name evidence="15" type="ORF">AB6N35_14680</name>
    <name evidence="16" type="ORF">EDD19_10276</name>
    <name evidence="14" type="ORF">M3D93_12715</name>
</gene>
<dbReference type="InterPro" id="IPR022813">
    <property type="entry name" value="SecD/SecF_arch_bac"/>
</dbReference>
<keyword evidence="18" id="KW-1185">Reference proteome</keyword>
<evidence type="ECO:0000256" key="4">
    <source>
        <dbReference type="ARBA" id="ARBA00022692"/>
    </source>
</evidence>
<dbReference type="Pfam" id="PF02355">
    <property type="entry name" value="SecD_SecF_C"/>
    <property type="match status" value="1"/>
</dbReference>
<keyword evidence="6 9" id="KW-1133">Transmembrane helix</keyword>
<dbReference type="EMBL" id="JALXTC010000067">
    <property type="protein sequence ID" value="MCT2118598.1"/>
    <property type="molecule type" value="Genomic_DNA"/>
</dbReference>
<evidence type="ECO:0000313" key="15">
    <source>
        <dbReference type="EMBL" id="MEX6465566.1"/>
    </source>
</evidence>
<dbReference type="Gene3D" id="3.30.70.3220">
    <property type="match status" value="1"/>
</dbReference>
<evidence type="ECO:0000259" key="12">
    <source>
        <dbReference type="Pfam" id="PF21760"/>
    </source>
</evidence>
<keyword evidence="5 9" id="KW-0653">Protein transport</keyword>
<dbReference type="NCBIfam" id="TIGR00916">
    <property type="entry name" value="2A0604s01"/>
    <property type="match status" value="1"/>
</dbReference>
<dbReference type="AlphaFoldDB" id="A0A4R3ZYS0"/>
<dbReference type="PANTHER" id="PTHR30081">
    <property type="entry name" value="PROTEIN-EXPORT MEMBRANE PROTEIN SEC"/>
    <property type="match status" value="1"/>
</dbReference>
<dbReference type="PANTHER" id="PTHR30081:SF1">
    <property type="entry name" value="PROTEIN TRANSLOCASE SUBUNIT SECD"/>
    <property type="match status" value="1"/>
</dbReference>
<dbReference type="GO" id="GO:0065002">
    <property type="term" value="P:intracellular protein transmembrane transport"/>
    <property type="evidence" value="ECO:0007669"/>
    <property type="project" value="UniProtKB-UniRule"/>
</dbReference>
<evidence type="ECO:0000256" key="6">
    <source>
        <dbReference type="ARBA" id="ARBA00022989"/>
    </source>
</evidence>
<keyword evidence="3 9" id="KW-1003">Cell membrane</keyword>
<feature type="domain" description="Protein translocase subunit SecDF P1" evidence="12">
    <location>
        <begin position="71"/>
        <end position="122"/>
    </location>
</feature>
<feature type="compositionally biased region" description="Basic and acidic residues" evidence="10">
    <location>
        <begin position="518"/>
        <end position="535"/>
    </location>
</feature>
<dbReference type="InterPro" id="IPR048634">
    <property type="entry name" value="SecD_SecF_C"/>
</dbReference>
<dbReference type="Gene3D" id="1.20.1640.10">
    <property type="entry name" value="Multidrug efflux transporter AcrB transmembrane domain"/>
    <property type="match status" value="1"/>
</dbReference>
<feature type="region of interest" description="Disordered" evidence="10">
    <location>
        <begin position="514"/>
        <end position="566"/>
    </location>
</feature>
<dbReference type="Pfam" id="PF21760">
    <property type="entry name" value="SecD_1st"/>
    <property type="match status" value="1"/>
</dbReference>
<proteinExistence type="inferred from homology"/>
<dbReference type="HAMAP" id="MF_01463_B">
    <property type="entry name" value="SecD_B"/>
    <property type="match status" value="1"/>
</dbReference>
<comment type="similarity">
    <text evidence="9">Belongs to the SecD/SecF family. SecD subfamily.</text>
</comment>
<evidence type="ECO:0000256" key="5">
    <source>
        <dbReference type="ARBA" id="ARBA00022927"/>
    </source>
</evidence>
<keyword evidence="2 9" id="KW-0813">Transport</keyword>
<reference evidence="15" key="4">
    <citation type="submission" date="2024-07" db="EMBL/GenBank/DDBJ databases">
        <authorList>
            <person name="Wildschutte H."/>
        </authorList>
    </citation>
    <scope>NUCLEOTIDE SEQUENCE</scope>
    <source>
        <strain evidence="15">N60</strain>
    </source>
</reference>
<dbReference type="Proteomes" id="UP001206890">
    <property type="component" value="Unassembled WGS sequence"/>
</dbReference>
<sequence>MSPVRSRGADARPRPWALLSSFFLVLFILFLAAFAVADRGLTPKLGIDLQGGTRVTLIPKGDPDEADLRLAQDIIRERVDGLGVAGTTVVIEGSNIVLTVPGEDSSQARDLGTTSQLTIRPVLEVQPVAEGDREPVPADKGDREAVAAAVEEARAERQGEPAELIQKLPTFRCPERDVLAGFDDPAQALIACGEGAKYVLGPVPLLVGEPEDGQRLDGQQIVKDSVSHGFNQQAGKNEVSFRFNAGPGEQGSATWSRLTQENLQRQIAILLDGEVISAPVVQGVTPVGSATSITGDFTIDEAASLAANLRYGALPISFEDPNVDNVPASLGLASLEAGLLAGAIGFLLVLAYSAFFYRLLGVLAFVSLLLSFLLTYVVLVFLGYTVDYSLDLAGIAGLVIGIGMTADSYVVFFERIKDELRDGHRFRSAVPRAWKSAGRTIVTGNMVSLIGAVVLYLLASGEVRGFAFTLGLTTVMDVFVAFTVTWPLVYLASTRPLFAKPSANGMGRMENLQAAAAEQRRLDRQAEKETEETADRGVTATIRGPGGDTLTEPRTDRPATDEEEGR</sequence>
<accession>A0A4R3ZYS0</accession>
<dbReference type="GO" id="GO:0043952">
    <property type="term" value="P:protein transport by the Sec complex"/>
    <property type="evidence" value="ECO:0007669"/>
    <property type="project" value="UniProtKB-UniRule"/>
</dbReference>
<evidence type="ECO:0000313" key="18">
    <source>
        <dbReference type="Proteomes" id="UP001560293"/>
    </source>
</evidence>
<reference evidence="16 17" key="1">
    <citation type="submission" date="2019-03" db="EMBL/GenBank/DDBJ databases">
        <title>Root nodule microbial communities of legume samples collected from USA, Mexico and Botswana.</title>
        <authorList>
            <person name="Hirsch A."/>
        </authorList>
    </citation>
    <scope>NUCLEOTIDE SEQUENCE [LARGE SCALE GENOMIC DNA]</scope>
    <source>
        <strain evidence="16 17">55</strain>
    </source>
</reference>